<evidence type="ECO:0000256" key="1">
    <source>
        <dbReference type="SAM" id="SignalP"/>
    </source>
</evidence>
<keyword evidence="3" id="KW-1185">Reference proteome</keyword>
<feature type="signal peptide" evidence="1">
    <location>
        <begin position="1"/>
        <end position="21"/>
    </location>
</feature>
<accession>A0A6M4H6F3</accession>
<keyword evidence="1" id="KW-0732">Signal</keyword>
<dbReference type="KEGG" id="upl:DSM104440_01737"/>
<sequence length="209" mass="22539">MTRLTLAAFLGLLTCTAPALAQKFGYYEGTASVAYSTKEGGTTYEYVGAAKIRIPLTSVTADYAMAELDDNPPAGTITLTTFNYKQVASSKGADGKYMEVTCKLAAPTEVPVTASGNLSVDYRKKEYTMFLVLTPSKEMPVNCVNSQSGPYKAKKGAGLIVASFVPQGTMKLLPFTDKTRLSISNYSLVDPALKDHSPIVQSWDLKYVK</sequence>
<evidence type="ECO:0000313" key="3">
    <source>
        <dbReference type="Proteomes" id="UP000503096"/>
    </source>
</evidence>
<gene>
    <name evidence="2" type="ORF">DSM104440_01737</name>
</gene>
<proteinExistence type="predicted"/>
<dbReference type="AlphaFoldDB" id="A0A6M4H6F3"/>
<dbReference type="InParanoid" id="A0A6M4H6F3"/>
<organism evidence="2 3">
    <name type="scientific">Usitatibacter palustris</name>
    <dbReference type="NCBI Taxonomy" id="2732487"/>
    <lineage>
        <taxon>Bacteria</taxon>
        <taxon>Pseudomonadati</taxon>
        <taxon>Pseudomonadota</taxon>
        <taxon>Betaproteobacteria</taxon>
        <taxon>Nitrosomonadales</taxon>
        <taxon>Usitatibacteraceae</taxon>
        <taxon>Usitatibacter</taxon>
    </lineage>
</organism>
<protein>
    <recommendedName>
        <fullName evidence="4">DUF3108 domain-containing protein</fullName>
    </recommendedName>
</protein>
<evidence type="ECO:0008006" key="4">
    <source>
        <dbReference type="Google" id="ProtNLM"/>
    </source>
</evidence>
<name>A0A6M4H6F3_9PROT</name>
<reference evidence="2 3" key="1">
    <citation type="submission" date="2020-04" db="EMBL/GenBank/DDBJ databases">
        <title>Usitatibacter rugosus gen. nov., sp. nov. and Usitatibacter palustris sp. nov., novel members of Usitatibacteraceae fam. nov. within the order Nitrosomonadales isolated from soil.</title>
        <authorList>
            <person name="Huber K.J."/>
            <person name="Neumann-Schaal M."/>
            <person name="Geppert A."/>
            <person name="Luckner M."/>
            <person name="Wanner G."/>
            <person name="Overmann J."/>
        </authorList>
    </citation>
    <scope>NUCLEOTIDE SEQUENCE [LARGE SCALE GENOMIC DNA]</scope>
    <source>
        <strain evidence="2 3">Swamp67</strain>
    </source>
</reference>
<dbReference type="RefSeq" id="WP_171161749.1">
    <property type="nucleotide sequence ID" value="NZ_CP053073.1"/>
</dbReference>
<dbReference type="Proteomes" id="UP000503096">
    <property type="component" value="Chromosome"/>
</dbReference>
<evidence type="ECO:0000313" key="2">
    <source>
        <dbReference type="EMBL" id="QJR14922.1"/>
    </source>
</evidence>
<feature type="chain" id="PRO_5026787587" description="DUF3108 domain-containing protein" evidence="1">
    <location>
        <begin position="22"/>
        <end position="209"/>
    </location>
</feature>
<dbReference type="EMBL" id="CP053073">
    <property type="protein sequence ID" value="QJR14922.1"/>
    <property type="molecule type" value="Genomic_DNA"/>
</dbReference>